<dbReference type="Gene3D" id="2.10.260.10">
    <property type="match status" value="1"/>
</dbReference>
<organism evidence="1 2">
    <name type="scientific">Spartinivicinus marinus</name>
    <dbReference type="NCBI Taxonomy" id="2994442"/>
    <lineage>
        <taxon>Bacteria</taxon>
        <taxon>Pseudomonadati</taxon>
        <taxon>Pseudomonadota</taxon>
        <taxon>Gammaproteobacteria</taxon>
        <taxon>Oceanospirillales</taxon>
        <taxon>Zooshikellaceae</taxon>
        <taxon>Spartinivicinus</taxon>
    </lineage>
</organism>
<dbReference type="RefSeq" id="WP_180571455.1">
    <property type="nucleotide sequence ID" value="NZ_JACCKB010000089.1"/>
</dbReference>
<evidence type="ECO:0000313" key="1">
    <source>
        <dbReference type="EMBL" id="NYZ69468.1"/>
    </source>
</evidence>
<dbReference type="Proteomes" id="UP000569732">
    <property type="component" value="Unassembled WGS sequence"/>
</dbReference>
<sequence>MSQTVHTKIQSWGNGLALRVAGLMRDIPNFSKDTLVDVEVFEDGFTVRRAKPRKQGFVFPVKEKDLLEGLTADTAHADELPTLLGMELGE</sequence>
<dbReference type="EMBL" id="JACCKB010000089">
    <property type="protein sequence ID" value="NYZ69468.1"/>
    <property type="molecule type" value="Genomic_DNA"/>
</dbReference>
<dbReference type="AlphaFoldDB" id="A0A853IFZ8"/>
<name>A0A853IFZ8_9GAMM</name>
<proteinExistence type="predicted"/>
<reference evidence="1 2" key="1">
    <citation type="submission" date="2020-07" db="EMBL/GenBank/DDBJ databases">
        <title>Endozoicomonas sp. nov., isolated from sediment.</title>
        <authorList>
            <person name="Gu T."/>
        </authorList>
    </citation>
    <scope>NUCLEOTIDE SEQUENCE [LARGE SCALE GENOMIC DNA]</scope>
    <source>
        <strain evidence="1 2">SM1973</strain>
    </source>
</reference>
<gene>
    <name evidence="1" type="ORF">H0A36_25970</name>
</gene>
<protein>
    <submittedName>
        <fullName evidence="1">Transcriptional regulator</fullName>
    </submittedName>
</protein>
<keyword evidence="2" id="KW-1185">Reference proteome</keyword>
<accession>A0A853IFZ8</accession>
<evidence type="ECO:0000313" key="2">
    <source>
        <dbReference type="Proteomes" id="UP000569732"/>
    </source>
</evidence>
<comment type="caution">
    <text evidence="1">The sequence shown here is derived from an EMBL/GenBank/DDBJ whole genome shotgun (WGS) entry which is preliminary data.</text>
</comment>